<name>A0A5B7D986_PORTR</name>
<dbReference type="AlphaFoldDB" id="A0A5B7D986"/>
<sequence length="82" mass="8346">MAASEPRHTMAPLVVAAGTLSGAAGDPKHGHHGFLAFGPAARQAPRGHLQNGAGQRKGTCQAATPFSVLSFATLILHHIGDT</sequence>
<organism evidence="1 2">
    <name type="scientific">Portunus trituberculatus</name>
    <name type="common">Swimming crab</name>
    <name type="synonym">Neptunus trituberculatus</name>
    <dbReference type="NCBI Taxonomy" id="210409"/>
    <lineage>
        <taxon>Eukaryota</taxon>
        <taxon>Metazoa</taxon>
        <taxon>Ecdysozoa</taxon>
        <taxon>Arthropoda</taxon>
        <taxon>Crustacea</taxon>
        <taxon>Multicrustacea</taxon>
        <taxon>Malacostraca</taxon>
        <taxon>Eumalacostraca</taxon>
        <taxon>Eucarida</taxon>
        <taxon>Decapoda</taxon>
        <taxon>Pleocyemata</taxon>
        <taxon>Brachyura</taxon>
        <taxon>Eubrachyura</taxon>
        <taxon>Portunoidea</taxon>
        <taxon>Portunidae</taxon>
        <taxon>Portuninae</taxon>
        <taxon>Portunus</taxon>
    </lineage>
</organism>
<protein>
    <submittedName>
        <fullName evidence="1">Uncharacterized protein</fullName>
    </submittedName>
</protein>
<dbReference type="Proteomes" id="UP000324222">
    <property type="component" value="Unassembled WGS sequence"/>
</dbReference>
<accession>A0A5B7D986</accession>
<keyword evidence="2" id="KW-1185">Reference proteome</keyword>
<proteinExistence type="predicted"/>
<gene>
    <name evidence="1" type="ORF">E2C01_010621</name>
</gene>
<evidence type="ECO:0000313" key="2">
    <source>
        <dbReference type="Proteomes" id="UP000324222"/>
    </source>
</evidence>
<dbReference type="EMBL" id="VSRR010000619">
    <property type="protein sequence ID" value="MPC17756.1"/>
    <property type="molecule type" value="Genomic_DNA"/>
</dbReference>
<reference evidence="1 2" key="1">
    <citation type="submission" date="2019-05" db="EMBL/GenBank/DDBJ databases">
        <title>Another draft genome of Portunus trituberculatus and its Hox gene families provides insights of decapod evolution.</title>
        <authorList>
            <person name="Jeong J.-H."/>
            <person name="Song I."/>
            <person name="Kim S."/>
            <person name="Choi T."/>
            <person name="Kim D."/>
            <person name="Ryu S."/>
            <person name="Kim W."/>
        </authorList>
    </citation>
    <scope>NUCLEOTIDE SEQUENCE [LARGE SCALE GENOMIC DNA]</scope>
    <source>
        <tissue evidence="1">Muscle</tissue>
    </source>
</reference>
<comment type="caution">
    <text evidence="1">The sequence shown here is derived from an EMBL/GenBank/DDBJ whole genome shotgun (WGS) entry which is preliminary data.</text>
</comment>
<evidence type="ECO:0000313" key="1">
    <source>
        <dbReference type="EMBL" id="MPC17756.1"/>
    </source>
</evidence>